<evidence type="ECO:0000256" key="1">
    <source>
        <dbReference type="ARBA" id="ARBA00004177"/>
    </source>
</evidence>
<evidence type="ECO:0000256" key="5">
    <source>
        <dbReference type="ARBA" id="ARBA00022927"/>
    </source>
</evidence>
<evidence type="ECO:0000256" key="7">
    <source>
        <dbReference type="SAM" id="MobiDB-lite"/>
    </source>
</evidence>
<feature type="compositionally biased region" description="Pro residues" evidence="7">
    <location>
        <begin position="22"/>
        <end position="50"/>
    </location>
</feature>
<comment type="subcellular location">
    <subcellularLocation>
        <location evidence="1">Endosome</location>
    </subcellularLocation>
</comment>
<dbReference type="PANTHER" id="PTHR13678:SF2">
    <property type="entry name" value="VACUOLAR PROTEIN SORTING-ASSOCIATED PROTEIN 37A"/>
    <property type="match status" value="1"/>
</dbReference>
<comment type="similarity">
    <text evidence="2">Belongs to the VPS37 family.</text>
</comment>
<dbReference type="Proteomes" id="UP000716446">
    <property type="component" value="Unassembled WGS sequence"/>
</dbReference>
<dbReference type="GO" id="GO:0000813">
    <property type="term" value="C:ESCRT I complex"/>
    <property type="evidence" value="ECO:0007669"/>
    <property type="project" value="TreeGrafter"/>
</dbReference>
<dbReference type="EMBL" id="CAIJEN010000002">
    <property type="protein sequence ID" value="CAD0082835.1"/>
    <property type="molecule type" value="Genomic_DNA"/>
</dbReference>
<proteinExistence type="inferred from homology"/>
<reference evidence="9" key="1">
    <citation type="submission" date="2020-06" db="EMBL/GenBank/DDBJ databases">
        <authorList>
            <person name="Onetto C."/>
        </authorList>
    </citation>
    <scope>NUCLEOTIDE SEQUENCE</scope>
</reference>
<evidence type="ECO:0000256" key="2">
    <source>
        <dbReference type="ARBA" id="ARBA00007617"/>
    </source>
</evidence>
<gene>
    <name evidence="9" type="ORF">AWRI4619_LOCUS1402</name>
</gene>
<keyword evidence="5 6" id="KW-0653">Protein transport</keyword>
<dbReference type="GO" id="GO:0006612">
    <property type="term" value="P:protein targeting to membrane"/>
    <property type="evidence" value="ECO:0007669"/>
    <property type="project" value="TreeGrafter"/>
</dbReference>
<keyword evidence="4" id="KW-0967">Endosome</keyword>
<dbReference type="InterPro" id="IPR009851">
    <property type="entry name" value="Mod_r"/>
</dbReference>
<evidence type="ECO:0000313" key="9">
    <source>
        <dbReference type="EMBL" id="CAD0082835.1"/>
    </source>
</evidence>
<dbReference type="GO" id="GO:0043162">
    <property type="term" value="P:ubiquitin-dependent protein catabolic process via the multivesicular body sorting pathway"/>
    <property type="evidence" value="ECO:0007669"/>
    <property type="project" value="TreeGrafter"/>
</dbReference>
<accession>A0A9N8P562</accession>
<dbReference type="Pfam" id="PF07200">
    <property type="entry name" value="Mod_r"/>
    <property type="match status" value="1"/>
</dbReference>
<dbReference type="PROSITE" id="PS51314">
    <property type="entry name" value="VPS37_C"/>
    <property type="match status" value="1"/>
</dbReference>
<feature type="compositionally biased region" description="Low complexity" evidence="7">
    <location>
        <begin position="237"/>
        <end position="248"/>
    </location>
</feature>
<dbReference type="InterPro" id="IPR037202">
    <property type="entry name" value="ESCRT_assembly_dom"/>
</dbReference>
<keyword evidence="10" id="KW-1185">Reference proteome</keyword>
<evidence type="ECO:0000313" key="10">
    <source>
        <dbReference type="Proteomes" id="UP000716446"/>
    </source>
</evidence>
<feature type="domain" description="VPS37 C-terminal" evidence="8">
    <location>
        <begin position="152"/>
        <end position="246"/>
    </location>
</feature>
<dbReference type="SUPFAM" id="SSF140111">
    <property type="entry name" value="Endosomal sorting complex assembly domain"/>
    <property type="match status" value="1"/>
</dbReference>
<comment type="caution">
    <text evidence="9">The sequence shown here is derived from an EMBL/GenBank/DDBJ whole genome shotgun (WGS) entry which is preliminary data.</text>
</comment>
<protein>
    <recommendedName>
        <fullName evidence="8">VPS37 C-terminal domain-containing protein</fullName>
    </recommendedName>
</protein>
<keyword evidence="3 6" id="KW-0813">Transport</keyword>
<name>A0A9N8P562_9PEZI</name>
<feature type="region of interest" description="Disordered" evidence="7">
    <location>
        <begin position="1"/>
        <end position="67"/>
    </location>
</feature>
<evidence type="ECO:0000259" key="8">
    <source>
        <dbReference type="PROSITE" id="PS51314"/>
    </source>
</evidence>
<organism evidence="9 10">
    <name type="scientific">Aureobasidium vineae</name>
    <dbReference type="NCBI Taxonomy" id="2773715"/>
    <lineage>
        <taxon>Eukaryota</taxon>
        <taxon>Fungi</taxon>
        <taxon>Dikarya</taxon>
        <taxon>Ascomycota</taxon>
        <taxon>Pezizomycotina</taxon>
        <taxon>Dothideomycetes</taxon>
        <taxon>Dothideomycetidae</taxon>
        <taxon>Dothideales</taxon>
        <taxon>Saccotheciaceae</taxon>
        <taxon>Aureobasidium</taxon>
    </lineage>
</organism>
<dbReference type="GO" id="GO:0006623">
    <property type="term" value="P:protein targeting to vacuole"/>
    <property type="evidence" value="ECO:0007669"/>
    <property type="project" value="TreeGrafter"/>
</dbReference>
<evidence type="ECO:0000256" key="3">
    <source>
        <dbReference type="ARBA" id="ARBA00022448"/>
    </source>
</evidence>
<feature type="compositionally biased region" description="Low complexity" evidence="7">
    <location>
        <begin position="1"/>
        <end position="14"/>
    </location>
</feature>
<sequence>MSSTDSSSQYYNSSFQHYDSSTPPPPPPKPGTPSRGPPLPPPPNTQPPLNPTNAYANPPSQIPLPGPGWLPSIVQDLSTNDLKRLLEDPDLQASLLNDHENTHPSIPASQDALRHILDSNLRVASSLQQVESRLAHQRQATQSRLIALRALEQQHKSKIVETEDTLKGFSPMALYQRLSASAQEQDALVKGIEDSFLDDGALAPDREVQDFVRRLRDAKRVAFLRNQRKERWDEGDTTTPSASTDSASQLAQTHA</sequence>
<evidence type="ECO:0000256" key="4">
    <source>
        <dbReference type="ARBA" id="ARBA00022753"/>
    </source>
</evidence>
<dbReference type="PANTHER" id="PTHR13678">
    <property type="entry name" value="VACUOLAR PROTEIN SORTING-ASSOCIATED PROTEIN 37"/>
    <property type="match status" value="1"/>
</dbReference>
<feature type="region of interest" description="Disordered" evidence="7">
    <location>
        <begin position="226"/>
        <end position="255"/>
    </location>
</feature>
<dbReference type="AlphaFoldDB" id="A0A9N8P562"/>
<evidence type="ECO:0000256" key="6">
    <source>
        <dbReference type="PROSITE-ProRule" id="PRU00646"/>
    </source>
</evidence>